<dbReference type="SMART" id="SM00773">
    <property type="entry name" value="WGR"/>
    <property type="match status" value="1"/>
</dbReference>
<dbReference type="Gene3D" id="2.20.140.10">
    <property type="entry name" value="WGR domain"/>
    <property type="match status" value="1"/>
</dbReference>
<keyword evidence="3" id="KW-1185">Reference proteome</keyword>
<evidence type="ECO:0000313" key="2">
    <source>
        <dbReference type="EMBL" id="KLK92972.1"/>
    </source>
</evidence>
<reference evidence="2 3" key="1">
    <citation type="submission" date="2015-05" db="EMBL/GenBank/DDBJ databases">
        <title>Draft genome sequence of Microvirga vignae strain BR3299, a novel nitrogen fixing bacteria isolated from Brazil semi-aired region.</title>
        <authorList>
            <person name="Zilli J.E."/>
            <person name="Passos S.R."/>
            <person name="Leite J."/>
            <person name="Baldani J.I."/>
            <person name="Xavier G.R."/>
            <person name="Rumjaneck N.G."/>
            <person name="Simoes-Araujo J.L."/>
        </authorList>
    </citation>
    <scope>NUCLEOTIDE SEQUENCE [LARGE SCALE GENOMIC DNA]</scope>
    <source>
        <strain evidence="2 3">BR3299</strain>
    </source>
</reference>
<organism evidence="2 3">
    <name type="scientific">Microvirga vignae</name>
    <dbReference type="NCBI Taxonomy" id="1225564"/>
    <lineage>
        <taxon>Bacteria</taxon>
        <taxon>Pseudomonadati</taxon>
        <taxon>Pseudomonadota</taxon>
        <taxon>Alphaproteobacteria</taxon>
        <taxon>Hyphomicrobiales</taxon>
        <taxon>Methylobacteriaceae</taxon>
        <taxon>Microvirga</taxon>
    </lineage>
</organism>
<dbReference type="PROSITE" id="PS51977">
    <property type="entry name" value="WGR"/>
    <property type="match status" value="1"/>
</dbReference>
<name>A0A0H1RK33_9HYPH</name>
<sequence length="83" mass="9812">MLKNTLNFLVLDRRDPARNMSRFYVLSVEISLFGSATLAREYGRIGKPSRRRIEIHESEGRAVESLERWLMRKQRRGYRVQSG</sequence>
<gene>
    <name evidence="2" type="ORF">AA309_11535</name>
</gene>
<comment type="caution">
    <text evidence="2">The sequence shown here is derived from an EMBL/GenBank/DDBJ whole genome shotgun (WGS) entry which is preliminary data.</text>
</comment>
<feature type="domain" description="WGR" evidence="1">
    <location>
        <begin position="1"/>
        <end position="83"/>
    </location>
</feature>
<dbReference type="EMBL" id="LCYG01000027">
    <property type="protein sequence ID" value="KLK92972.1"/>
    <property type="molecule type" value="Genomic_DNA"/>
</dbReference>
<dbReference type="RefSeq" id="WP_047189174.1">
    <property type="nucleotide sequence ID" value="NZ_LCYG01000027.1"/>
</dbReference>
<dbReference type="Pfam" id="PF05406">
    <property type="entry name" value="WGR"/>
    <property type="match status" value="1"/>
</dbReference>
<dbReference type="STRING" id="1225564.AA309_11535"/>
<accession>A0A0H1RK33</accession>
<dbReference type="OrthoDB" id="5801306at2"/>
<dbReference type="InterPro" id="IPR008893">
    <property type="entry name" value="WGR_domain"/>
</dbReference>
<protein>
    <submittedName>
        <fullName evidence="2">Polymerase</fullName>
    </submittedName>
</protein>
<dbReference type="AlphaFoldDB" id="A0A0H1RK33"/>
<evidence type="ECO:0000313" key="3">
    <source>
        <dbReference type="Proteomes" id="UP000035489"/>
    </source>
</evidence>
<dbReference type="SUPFAM" id="SSF142921">
    <property type="entry name" value="WGR domain-like"/>
    <property type="match status" value="1"/>
</dbReference>
<dbReference type="InterPro" id="IPR036930">
    <property type="entry name" value="WGR_dom_sf"/>
</dbReference>
<dbReference type="InterPro" id="IPR049809">
    <property type="entry name" value="YehF/YfeS-like_WGR"/>
</dbReference>
<dbReference type="Proteomes" id="UP000035489">
    <property type="component" value="Unassembled WGS sequence"/>
</dbReference>
<proteinExistence type="predicted"/>
<dbReference type="CDD" id="cd07996">
    <property type="entry name" value="WGR_MMR_like"/>
    <property type="match status" value="1"/>
</dbReference>
<dbReference type="PATRIC" id="fig|1225564.3.peg.3000"/>
<evidence type="ECO:0000259" key="1">
    <source>
        <dbReference type="PROSITE" id="PS51977"/>
    </source>
</evidence>